<dbReference type="GO" id="GO:0033890">
    <property type="term" value="F:ribonuclease D activity"/>
    <property type="evidence" value="ECO:0007669"/>
    <property type="project" value="UniProtKB-EC"/>
</dbReference>
<dbReference type="GO" id="GO:0003676">
    <property type="term" value="F:nucleic acid binding"/>
    <property type="evidence" value="ECO:0007669"/>
    <property type="project" value="InterPro"/>
</dbReference>
<name>A0A7Z0DBQ0_9ACTN</name>
<dbReference type="InterPro" id="IPR002562">
    <property type="entry name" value="3'-5'_exonuclease_dom"/>
</dbReference>
<protein>
    <submittedName>
        <fullName evidence="3">Ribonuclease D</fullName>
        <ecNumber evidence="3">3.1.13.5</ecNumber>
    </submittedName>
</protein>
<gene>
    <name evidence="3" type="ORF">GGQ54_003156</name>
</gene>
<keyword evidence="3" id="KW-0378">Hydrolase</keyword>
<dbReference type="EMBL" id="JACBZS010000001">
    <property type="protein sequence ID" value="NYI72596.1"/>
    <property type="molecule type" value="Genomic_DNA"/>
</dbReference>
<dbReference type="Pfam" id="PF01612">
    <property type="entry name" value="DNA_pol_A_exo1"/>
    <property type="match status" value="1"/>
</dbReference>
<feature type="compositionally biased region" description="Basic and acidic residues" evidence="1">
    <location>
        <begin position="25"/>
        <end position="43"/>
    </location>
</feature>
<dbReference type="InterPro" id="IPR012337">
    <property type="entry name" value="RNaseH-like_sf"/>
</dbReference>
<accession>A0A7Z0DBQ0</accession>
<dbReference type="Gene3D" id="1.10.150.80">
    <property type="entry name" value="HRDC domain"/>
    <property type="match status" value="2"/>
</dbReference>
<evidence type="ECO:0000313" key="3">
    <source>
        <dbReference type="EMBL" id="NYI72596.1"/>
    </source>
</evidence>
<dbReference type="EC" id="3.1.13.5" evidence="3"/>
<feature type="region of interest" description="Disordered" evidence="1">
    <location>
        <begin position="1"/>
        <end position="59"/>
    </location>
</feature>
<evidence type="ECO:0000313" key="4">
    <source>
        <dbReference type="Proteomes" id="UP000527616"/>
    </source>
</evidence>
<evidence type="ECO:0000259" key="2">
    <source>
        <dbReference type="PROSITE" id="PS50967"/>
    </source>
</evidence>
<dbReference type="InterPro" id="IPR044876">
    <property type="entry name" value="HRDC_dom_sf"/>
</dbReference>
<dbReference type="SMART" id="SM00341">
    <property type="entry name" value="HRDC"/>
    <property type="match status" value="1"/>
</dbReference>
<dbReference type="InterPro" id="IPR002121">
    <property type="entry name" value="HRDC_dom"/>
</dbReference>
<feature type="compositionally biased region" description="Low complexity" evidence="1">
    <location>
        <begin position="12"/>
        <end position="24"/>
    </location>
</feature>
<dbReference type="SUPFAM" id="SSF53098">
    <property type="entry name" value="Ribonuclease H-like"/>
    <property type="match status" value="1"/>
</dbReference>
<dbReference type="SMART" id="SM00474">
    <property type="entry name" value="35EXOc"/>
    <property type="match status" value="1"/>
</dbReference>
<comment type="caution">
    <text evidence="3">The sequence shown here is derived from an EMBL/GenBank/DDBJ whole genome shotgun (WGS) entry which is preliminary data.</text>
</comment>
<dbReference type="GO" id="GO:0006139">
    <property type="term" value="P:nucleobase-containing compound metabolic process"/>
    <property type="evidence" value="ECO:0007669"/>
    <property type="project" value="InterPro"/>
</dbReference>
<dbReference type="InterPro" id="IPR041605">
    <property type="entry name" value="Exo_C"/>
</dbReference>
<proteinExistence type="predicted"/>
<keyword evidence="4" id="KW-1185">Reference proteome</keyword>
<sequence>MSTAPDAPGASTADEAPTAAAEPDNPTKPDDTTKPDDPTKPDDTAGEEAPQLPLLAEPADGVPAVVDTDAAFAAMLESLAGGTGPVAVDAERAQAYRYSARAYLLQLRRAGSGTHLVDPLPFAERDWAGLGGVIGDAEWVIHAASQDTPSLAELGLVPSRLFDTELAGRLLGKPRVGLGALIEETFGLRLAKEHSMADWSARPLPEAWLNYAALDVELLVELRDRLTEQLAAAGRTVWAEQEFAHLAARAAVPAEPRTDPWRRTAGIHQLRTPAQLAVVRELWLTRDELARRYDKAPGKIVADKAITELAADRRPGRAALRGVDGFKRRMARRFETNWLQAIERALALPPAERPPVRVKSDALPPPRSWARSRPEAYTRWLAARDAINALAGDLGVPAENLITPAHWRRVAWAPPEPADATTIAAQLEQLGARPWQRVLVAPALAAAFQPAT</sequence>
<dbReference type="Proteomes" id="UP000527616">
    <property type="component" value="Unassembled WGS sequence"/>
</dbReference>
<dbReference type="Pfam" id="PF00570">
    <property type="entry name" value="HRDC"/>
    <property type="match status" value="1"/>
</dbReference>
<organism evidence="3 4">
    <name type="scientific">Naumannella cuiyingiana</name>
    <dbReference type="NCBI Taxonomy" id="1347891"/>
    <lineage>
        <taxon>Bacteria</taxon>
        <taxon>Bacillati</taxon>
        <taxon>Actinomycetota</taxon>
        <taxon>Actinomycetes</taxon>
        <taxon>Propionibacteriales</taxon>
        <taxon>Propionibacteriaceae</taxon>
        <taxon>Naumannella</taxon>
    </lineage>
</organism>
<feature type="domain" description="HRDC" evidence="2">
    <location>
        <begin position="272"/>
        <end position="352"/>
    </location>
</feature>
<dbReference type="CDD" id="cd06142">
    <property type="entry name" value="RNaseD_exo"/>
    <property type="match status" value="1"/>
</dbReference>
<dbReference type="PROSITE" id="PS50967">
    <property type="entry name" value="HRDC"/>
    <property type="match status" value="1"/>
</dbReference>
<dbReference type="PANTHER" id="PTHR47649:SF1">
    <property type="entry name" value="RIBONUCLEASE D"/>
    <property type="match status" value="1"/>
</dbReference>
<dbReference type="AlphaFoldDB" id="A0A7Z0DBQ0"/>
<dbReference type="PANTHER" id="PTHR47649">
    <property type="entry name" value="RIBONUCLEASE D"/>
    <property type="match status" value="1"/>
</dbReference>
<dbReference type="Pfam" id="PF18305">
    <property type="entry name" value="DNA_pol_A_exoN"/>
    <property type="match status" value="1"/>
</dbReference>
<dbReference type="InterPro" id="IPR010997">
    <property type="entry name" value="HRDC-like_sf"/>
</dbReference>
<dbReference type="InterPro" id="IPR051086">
    <property type="entry name" value="RNase_D-like"/>
</dbReference>
<evidence type="ECO:0000256" key="1">
    <source>
        <dbReference type="SAM" id="MobiDB-lite"/>
    </source>
</evidence>
<dbReference type="Gene3D" id="3.30.420.10">
    <property type="entry name" value="Ribonuclease H-like superfamily/Ribonuclease H"/>
    <property type="match status" value="1"/>
</dbReference>
<dbReference type="GO" id="GO:0008408">
    <property type="term" value="F:3'-5' exonuclease activity"/>
    <property type="evidence" value="ECO:0007669"/>
    <property type="project" value="InterPro"/>
</dbReference>
<dbReference type="InterPro" id="IPR036397">
    <property type="entry name" value="RNaseH_sf"/>
</dbReference>
<dbReference type="SUPFAM" id="SSF47819">
    <property type="entry name" value="HRDC-like"/>
    <property type="match status" value="1"/>
</dbReference>
<dbReference type="RefSeq" id="WP_179446236.1">
    <property type="nucleotide sequence ID" value="NZ_JACBZS010000001.1"/>
</dbReference>
<dbReference type="GO" id="GO:0000166">
    <property type="term" value="F:nucleotide binding"/>
    <property type="evidence" value="ECO:0007669"/>
    <property type="project" value="InterPro"/>
</dbReference>
<reference evidence="3 4" key="1">
    <citation type="submission" date="2020-07" db="EMBL/GenBank/DDBJ databases">
        <title>Sequencing the genomes of 1000 actinobacteria strains.</title>
        <authorList>
            <person name="Klenk H.-P."/>
        </authorList>
    </citation>
    <scope>NUCLEOTIDE SEQUENCE [LARGE SCALE GENOMIC DNA]</scope>
    <source>
        <strain evidence="3 4">DSM 103164</strain>
    </source>
</reference>